<dbReference type="InterPro" id="IPR020904">
    <property type="entry name" value="Sc_DH/Rdtase_CS"/>
</dbReference>
<protein>
    <submittedName>
        <fullName evidence="4">Short-chain dehydrogenase/reductase SDR</fullName>
    </submittedName>
</protein>
<dbReference type="KEGG" id="ntt:TAO_1200"/>
<keyword evidence="3" id="KW-1133">Transmembrane helix</keyword>
<evidence type="ECO:0000256" key="2">
    <source>
        <dbReference type="ARBA" id="ARBA00023002"/>
    </source>
</evidence>
<gene>
    <name evidence="4" type="ORF">TAO_1200</name>
</gene>
<proteinExistence type="inferred from homology"/>
<dbReference type="PANTHER" id="PTHR43391">
    <property type="entry name" value="RETINOL DEHYDROGENASE-RELATED"/>
    <property type="match status" value="1"/>
</dbReference>
<keyword evidence="2" id="KW-0560">Oxidoreductase</keyword>
<dbReference type="GO" id="GO:0016491">
    <property type="term" value="F:oxidoreductase activity"/>
    <property type="evidence" value="ECO:0007669"/>
    <property type="project" value="UniProtKB-KW"/>
</dbReference>
<dbReference type="Pfam" id="PF00106">
    <property type="entry name" value="adh_short"/>
    <property type="match status" value="1"/>
</dbReference>
<dbReference type="SUPFAM" id="SSF51735">
    <property type="entry name" value="NAD(P)-binding Rossmann-fold domains"/>
    <property type="match status" value="1"/>
</dbReference>
<feature type="transmembrane region" description="Helical" evidence="3">
    <location>
        <begin position="224"/>
        <end position="241"/>
    </location>
</feature>
<dbReference type="InterPro" id="IPR036291">
    <property type="entry name" value="NAD(P)-bd_dom_sf"/>
</dbReference>
<dbReference type="Gene3D" id="3.40.50.720">
    <property type="entry name" value="NAD(P)-binding Rossmann-like Domain"/>
    <property type="match status" value="1"/>
</dbReference>
<dbReference type="PANTHER" id="PTHR43391:SF94">
    <property type="entry name" value="OXIDOREDUCTASE-RELATED"/>
    <property type="match status" value="1"/>
</dbReference>
<dbReference type="Proteomes" id="UP000243679">
    <property type="component" value="Chromosome"/>
</dbReference>
<dbReference type="PRINTS" id="PR00081">
    <property type="entry name" value="GDHRDH"/>
</dbReference>
<keyword evidence="3" id="KW-0812">Transmembrane</keyword>
<evidence type="ECO:0000256" key="1">
    <source>
        <dbReference type="ARBA" id="ARBA00006484"/>
    </source>
</evidence>
<dbReference type="NCBIfam" id="NF005489">
    <property type="entry name" value="PRK07102.1"/>
    <property type="match status" value="1"/>
</dbReference>
<evidence type="ECO:0000313" key="5">
    <source>
        <dbReference type="Proteomes" id="UP000243679"/>
    </source>
</evidence>
<dbReference type="OrthoDB" id="335726at2"/>
<sequence length="246" mass="27254">MRGAVLILGATSAIARGTAVALARRGHPLYLGGRDEAELARIAADLIIRYQIKVHWGTVDAGNYAAHGLFLEQAVETMGGLEGVVLAFGYLGDTVAARTEFEEVKKIMAINLIGAVSLLNECANYLENKRSGFIIGLSSVAGDRGRQSNYYYGAAKGGLSIFLQGLRNRLFVSRVQVLTVKLGFVDTGMTFGLPRLFWVALPYTVGERIIIALEQRQDRVYVPWFWRYIMFIICAIPEFLFKRLKL</sequence>
<organism evidence="4 5">
    <name type="scientific">Candidatus Nitrosoglobus terrae</name>
    <dbReference type="NCBI Taxonomy" id="1630141"/>
    <lineage>
        <taxon>Bacteria</taxon>
        <taxon>Pseudomonadati</taxon>
        <taxon>Pseudomonadota</taxon>
        <taxon>Gammaproteobacteria</taxon>
        <taxon>Chromatiales</taxon>
        <taxon>Chromatiaceae</taxon>
        <taxon>Candidatus Nitrosoglobus</taxon>
    </lineage>
</organism>
<comment type="similarity">
    <text evidence="1">Belongs to the short-chain dehydrogenases/reductases (SDR) family.</text>
</comment>
<evidence type="ECO:0000256" key="3">
    <source>
        <dbReference type="SAM" id="Phobius"/>
    </source>
</evidence>
<name>A0A1Q2SN62_9GAMM</name>
<dbReference type="InterPro" id="IPR002347">
    <property type="entry name" value="SDR_fam"/>
</dbReference>
<dbReference type="PROSITE" id="PS00061">
    <property type="entry name" value="ADH_SHORT"/>
    <property type="match status" value="1"/>
</dbReference>
<reference evidence="4 5" key="1">
    <citation type="journal article" date="2017" name="ISME J.">
        <title>An acid-tolerant ammonia-oxidizing ?-proteobacterium from soil.</title>
        <authorList>
            <person name="Hayatsu M."/>
            <person name="Tago K."/>
            <person name="Uchiyama I."/>
            <person name="Toyoda A."/>
            <person name="Wang Y."/>
            <person name="Shimomura Y."/>
            <person name="Okubo T."/>
            <person name="Kurisu F."/>
            <person name="Hirono Y."/>
            <person name="Nonaka K."/>
            <person name="Akiyama H."/>
            <person name="Itoh T."/>
            <person name="Takami H."/>
        </authorList>
    </citation>
    <scope>NUCLEOTIDE SEQUENCE [LARGE SCALE GENOMIC DNA]</scope>
    <source>
        <strain evidence="4 5">TAO100</strain>
    </source>
</reference>
<keyword evidence="5" id="KW-1185">Reference proteome</keyword>
<dbReference type="EMBL" id="AP014836">
    <property type="protein sequence ID" value="BAW80570.1"/>
    <property type="molecule type" value="Genomic_DNA"/>
</dbReference>
<keyword evidence="3" id="KW-0472">Membrane</keyword>
<dbReference type="CDD" id="cd05233">
    <property type="entry name" value="SDR_c"/>
    <property type="match status" value="1"/>
</dbReference>
<dbReference type="AlphaFoldDB" id="A0A1Q2SN62"/>
<evidence type="ECO:0000313" key="4">
    <source>
        <dbReference type="EMBL" id="BAW80570.1"/>
    </source>
</evidence>
<dbReference type="RefSeq" id="WP_096527101.1">
    <property type="nucleotide sequence ID" value="NZ_AP014836.1"/>
</dbReference>
<accession>A0A1Q2SN62</accession>